<protein>
    <submittedName>
        <fullName evidence="2">Uncharacterized protein</fullName>
    </submittedName>
</protein>
<evidence type="ECO:0000313" key="3">
    <source>
        <dbReference type="Proteomes" id="UP001140562"/>
    </source>
</evidence>
<feature type="compositionally biased region" description="Polar residues" evidence="1">
    <location>
        <begin position="127"/>
        <end position="136"/>
    </location>
</feature>
<feature type="compositionally biased region" description="Basic and acidic residues" evidence="1">
    <location>
        <begin position="103"/>
        <end position="112"/>
    </location>
</feature>
<comment type="caution">
    <text evidence="2">The sequence shown here is derived from an EMBL/GenBank/DDBJ whole genome shotgun (WGS) entry which is preliminary data.</text>
</comment>
<name>A0A9W8WY88_9PLEO</name>
<dbReference type="AlphaFoldDB" id="A0A9W8WY88"/>
<dbReference type="Proteomes" id="UP001140562">
    <property type="component" value="Unassembled WGS sequence"/>
</dbReference>
<accession>A0A9W8WY88</accession>
<dbReference type="EMBL" id="JAPEUV010000052">
    <property type="protein sequence ID" value="KAJ4336188.1"/>
    <property type="molecule type" value="Genomic_DNA"/>
</dbReference>
<gene>
    <name evidence="2" type="ORF">N0V87_005624</name>
</gene>
<proteinExistence type="predicted"/>
<feature type="region of interest" description="Disordered" evidence="1">
    <location>
        <begin position="88"/>
        <end position="180"/>
    </location>
</feature>
<keyword evidence="3" id="KW-1185">Reference proteome</keyword>
<evidence type="ECO:0000256" key="1">
    <source>
        <dbReference type="SAM" id="MobiDB-lite"/>
    </source>
</evidence>
<organism evidence="2 3">
    <name type="scientific">Didymella glomerata</name>
    <dbReference type="NCBI Taxonomy" id="749621"/>
    <lineage>
        <taxon>Eukaryota</taxon>
        <taxon>Fungi</taxon>
        <taxon>Dikarya</taxon>
        <taxon>Ascomycota</taxon>
        <taxon>Pezizomycotina</taxon>
        <taxon>Dothideomycetes</taxon>
        <taxon>Pleosporomycetidae</taxon>
        <taxon>Pleosporales</taxon>
        <taxon>Pleosporineae</taxon>
        <taxon>Didymellaceae</taxon>
        <taxon>Didymella</taxon>
    </lineage>
</organism>
<evidence type="ECO:0000313" key="2">
    <source>
        <dbReference type="EMBL" id="KAJ4336188.1"/>
    </source>
</evidence>
<sequence length="180" mass="20890">MTSVELELQRGKLESQLESQLARQEAWERCEDDALKKANMEERELILKAEIPQLKWMQTNWLWFTKLHKMEGTLKRLGEANQELKKREKANKEVLRKQGYQPKLERAREKGETFVAASGGQARRTDMPQQQASKLTRPSREQEQSVHSNTEAKSVFEFLNESAPDTPDALERLQRANGKP</sequence>
<reference evidence="2" key="1">
    <citation type="submission" date="2022-10" db="EMBL/GenBank/DDBJ databases">
        <title>Tapping the CABI collections for fungal endophytes: first genome assemblies for Collariella, Neodidymelliopsis, Ascochyta clinopodiicola, Didymella pomorum, Didymosphaeria variabile, Neocosmospora piperis and Neocucurbitaria cava.</title>
        <authorList>
            <person name="Hill R."/>
        </authorList>
    </citation>
    <scope>NUCLEOTIDE SEQUENCE</scope>
    <source>
        <strain evidence="2">IMI 360193</strain>
    </source>
</reference>